<feature type="transmembrane region" description="Helical" evidence="7">
    <location>
        <begin position="106"/>
        <end position="123"/>
    </location>
</feature>
<dbReference type="STRING" id="1465756.BIV18_03040"/>
<keyword evidence="10" id="KW-1185">Reference proteome</keyword>
<feature type="transmembrane region" description="Helical" evidence="7">
    <location>
        <begin position="57"/>
        <end position="74"/>
    </location>
</feature>
<dbReference type="Gene3D" id="1.20.1250.20">
    <property type="entry name" value="MFS general substrate transporter like domains"/>
    <property type="match status" value="2"/>
</dbReference>
<feature type="transmembrane region" description="Helical" evidence="7">
    <location>
        <begin position="331"/>
        <end position="353"/>
    </location>
</feature>
<dbReference type="InterPro" id="IPR011701">
    <property type="entry name" value="MFS"/>
</dbReference>
<reference evidence="9 10" key="1">
    <citation type="journal article" date="2016" name="Appl. Environ. Microbiol.">
        <title>Function and Phylogeny of Bacterial Butyryl Coenzyme A:Acetate Transferases and Their Diversity in the Proximal Colon of Swine.</title>
        <authorList>
            <person name="Trachsel J."/>
            <person name="Bayles D.O."/>
            <person name="Looft T."/>
            <person name="Levine U.Y."/>
            <person name="Allen H.K."/>
        </authorList>
    </citation>
    <scope>NUCLEOTIDE SEQUENCE [LARGE SCALE GENOMIC DNA]</scope>
    <source>
        <strain evidence="9 10">35-6-1</strain>
    </source>
</reference>
<dbReference type="Pfam" id="PF07690">
    <property type="entry name" value="MFS_1"/>
    <property type="match status" value="1"/>
</dbReference>
<feature type="transmembrane region" description="Helical" evidence="7">
    <location>
        <begin position="144"/>
        <end position="166"/>
    </location>
</feature>
<keyword evidence="2" id="KW-0813">Transport</keyword>
<evidence type="ECO:0000256" key="4">
    <source>
        <dbReference type="ARBA" id="ARBA00022692"/>
    </source>
</evidence>
<proteinExistence type="predicted"/>
<evidence type="ECO:0000256" key="6">
    <source>
        <dbReference type="ARBA" id="ARBA00023136"/>
    </source>
</evidence>
<feature type="transmembrane region" description="Helical" evidence="7">
    <location>
        <begin position="190"/>
        <end position="209"/>
    </location>
</feature>
<keyword evidence="6 7" id="KW-0472">Membrane</keyword>
<feature type="transmembrane region" description="Helical" evidence="7">
    <location>
        <begin position="241"/>
        <end position="264"/>
    </location>
</feature>
<keyword evidence="5 7" id="KW-1133">Transmembrane helix</keyword>
<feature type="transmembrane region" description="Helical" evidence="7">
    <location>
        <begin position="390"/>
        <end position="410"/>
    </location>
</feature>
<evidence type="ECO:0000256" key="5">
    <source>
        <dbReference type="ARBA" id="ARBA00022989"/>
    </source>
</evidence>
<comment type="subcellular location">
    <subcellularLocation>
        <location evidence="1">Cell inner membrane</location>
        <topology evidence="1">Multi-pass membrane protein</topology>
    </subcellularLocation>
</comment>
<evidence type="ECO:0000313" key="9">
    <source>
        <dbReference type="EMBL" id="OLR64580.1"/>
    </source>
</evidence>
<dbReference type="InterPro" id="IPR020846">
    <property type="entry name" value="MFS_dom"/>
</dbReference>
<feature type="transmembrane region" description="Helical" evidence="7">
    <location>
        <begin position="306"/>
        <end position="325"/>
    </location>
</feature>
<feature type="transmembrane region" description="Helical" evidence="7">
    <location>
        <begin position="81"/>
        <end position="100"/>
    </location>
</feature>
<keyword evidence="3" id="KW-1003">Cell membrane</keyword>
<keyword evidence="4 7" id="KW-0812">Transmembrane</keyword>
<dbReference type="CDD" id="cd17394">
    <property type="entry name" value="MFS_FucP_like"/>
    <property type="match status" value="1"/>
</dbReference>
<evidence type="ECO:0000256" key="7">
    <source>
        <dbReference type="SAM" id="Phobius"/>
    </source>
</evidence>
<feature type="transmembrane region" description="Helical" evidence="7">
    <location>
        <begin position="276"/>
        <end position="294"/>
    </location>
</feature>
<dbReference type="GO" id="GO:0022857">
    <property type="term" value="F:transmembrane transporter activity"/>
    <property type="evidence" value="ECO:0007669"/>
    <property type="project" value="InterPro"/>
</dbReference>
<evidence type="ECO:0000313" key="10">
    <source>
        <dbReference type="Proteomes" id="UP000187166"/>
    </source>
</evidence>
<protein>
    <submittedName>
        <fullName evidence="9">L-fucose permease</fullName>
    </submittedName>
</protein>
<evidence type="ECO:0000256" key="2">
    <source>
        <dbReference type="ARBA" id="ARBA00022448"/>
    </source>
</evidence>
<organism evidence="9 10">
    <name type="scientific">Peptoniphilus porci</name>
    <dbReference type="NCBI Taxonomy" id="2652280"/>
    <lineage>
        <taxon>Bacteria</taxon>
        <taxon>Bacillati</taxon>
        <taxon>Bacillota</taxon>
        <taxon>Tissierellia</taxon>
        <taxon>Tissierellales</taxon>
        <taxon>Peptoniphilaceae</taxon>
        <taxon>Peptoniphilus</taxon>
    </lineage>
</organism>
<dbReference type="SUPFAM" id="SSF103473">
    <property type="entry name" value="MFS general substrate transporter"/>
    <property type="match status" value="1"/>
</dbReference>
<evidence type="ECO:0000259" key="8">
    <source>
        <dbReference type="PROSITE" id="PS50850"/>
    </source>
</evidence>
<evidence type="ECO:0000256" key="1">
    <source>
        <dbReference type="ARBA" id="ARBA00004429"/>
    </source>
</evidence>
<accession>A0A1U7LYT4</accession>
<gene>
    <name evidence="9" type="ORF">BIV18_03040</name>
</gene>
<dbReference type="Proteomes" id="UP000187166">
    <property type="component" value="Unassembled WGS sequence"/>
</dbReference>
<dbReference type="PANTHER" id="PTHR43702">
    <property type="entry name" value="L-FUCOSE-PROTON SYMPORTER"/>
    <property type="match status" value="1"/>
</dbReference>
<dbReference type="EMBL" id="MJIH01000001">
    <property type="protein sequence ID" value="OLR64580.1"/>
    <property type="molecule type" value="Genomic_DNA"/>
</dbReference>
<dbReference type="InterPro" id="IPR050375">
    <property type="entry name" value="MFS_TsgA-like"/>
</dbReference>
<dbReference type="AlphaFoldDB" id="A0A1U7LYT4"/>
<dbReference type="PROSITE" id="PS50850">
    <property type="entry name" value="MFS"/>
    <property type="match status" value="1"/>
</dbReference>
<comment type="caution">
    <text evidence="9">The sequence shown here is derived from an EMBL/GenBank/DDBJ whole genome shotgun (WGS) entry which is preliminary data.</text>
</comment>
<sequence>MTDRINKNKQSKAKIAIYLVTFLFFAWGLTMNLVNALNTPMANYMEISSTKASLLQMAYYGAYFFLAIPASVVARKHGYKAGMMMGLLLFVIGAVLTIPATYKMSYGTFLFAMFVTASGAATLETNCNPYITKLGDPEKESFRLNLAQSFNGVGNIVGPFILGSLIGETVASNQPGFEQAKVEFLSGTRIIYIGIAIALAIVFLLFFFIKLPSPDNDEEIANSESTSAALKRLFKIKHFKLGVIAAFVFIGLQVVGMSLFSAYAMEFWEGMSAGTATKYLSIVSLLFTMGRFITTPLMNKIEPNKILGVYMAITAALMIIVSIGLGKFSVIAFIVAYLFISIGFPTIYSLALVGIKGNDAKTGASILTMSIVGAALIPVVISAIGERFNLQIAMATTIIGFIYCAWYGFVGSKRS</sequence>
<feature type="domain" description="Major facilitator superfamily (MFS) profile" evidence="8">
    <location>
        <begin position="16"/>
        <end position="415"/>
    </location>
</feature>
<dbReference type="GO" id="GO:0005886">
    <property type="term" value="C:plasma membrane"/>
    <property type="evidence" value="ECO:0007669"/>
    <property type="project" value="UniProtKB-SubCell"/>
</dbReference>
<dbReference type="PANTHER" id="PTHR43702:SF3">
    <property type="entry name" value="PROTEIN TSGA"/>
    <property type="match status" value="1"/>
</dbReference>
<feature type="transmembrane region" description="Helical" evidence="7">
    <location>
        <begin position="365"/>
        <end position="384"/>
    </location>
</feature>
<dbReference type="InterPro" id="IPR036259">
    <property type="entry name" value="MFS_trans_sf"/>
</dbReference>
<name>A0A1U7LYT4_9FIRM</name>
<feature type="transmembrane region" description="Helical" evidence="7">
    <location>
        <begin position="15"/>
        <end position="37"/>
    </location>
</feature>
<evidence type="ECO:0000256" key="3">
    <source>
        <dbReference type="ARBA" id="ARBA00022475"/>
    </source>
</evidence>